<keyword evidence="1" id="KW-0812">Transmembrane</keyword>
<accession>A0A1I7WPB6</accession>
<dbReference type="GO" id="GO:0005789">
    <property type="term" value="C:endoplasmic reticulum membrane"/>
    <property type="evidence" value="ECO:0007669"/>
    <property type="project" value="TreeGrafter"/>
</dbReference>
<dbReference type="AlphaFoldDB" id="A0A1I7WPB6"/>
<feature type="domain" description="CWH43-like N-terminal" evidence="2">
    <location>
        <begin position="155"/>
        <end position="254"/>
    </location>
</feature>
<feature type="transmembrane region" description="Helical" evidence="1">
    <location>
        <begin position="7"/>
        <end position="29"/>
    </location>
</feature>
<evidence type="ECO:0000313" key="3">
    <source>
        <dbReference type="Proteomes" id="UP000095283"/>
    </source>
</evidence>
<keyword evidence="1" id="KW-0472">Membrane</keyword>
<feature type="transmembrane region" description="Helical" evidence="1">
    <location>
        <begin position="111"/>
        <end position="130"/>
    </location>
</feature>
<dbReference type="GO" id="GO:0000139">
    <property type="term" value="C:Golgi membrane"/>
    <property type="evidence" value="ECO:0007669"/>
    <property type="project" value="InterPro"/>
</dbReference>
<proteinExistence type="predicted"/>
<feature type="transmembrane region" description="Helical" evidence="1">
    <location>
        <begin position="154"/>
        <end position="177"/>
    </location>
</feature>
<dbReference type="WBParaSite" id="Hba_06986">
    <property type="protein sequence ID" value="Hba_06986"/>
    <property type="gene ID" value="Hba_06986"/>
</dbReference>
<keyword evidence="3" id="KW-1185">Reference proteome</keyword>
<dbReference type="PANTHER" id="PTHR12892">
    <property type="entry name" value="FGF RECEPTOR ACTIVATING PROTEIN 1"/>
    <property type="match status" value="1"/>
</dbReference>
<feature type="transmembrane region" description="Helical" evidence="1">
    <location>
        <begin position="66"/>
        <end position="86"/>
    </location>
</feature>
<sequence>MLFSVRSVVSMGALLPGLGCYFCIAYTYLFQFEKVLNFTQSDQCPNVHSILPPVSYSIGVWEPQKFFWLFIMFLHIPPRIFFLVLYRRLFLNSAPKSVTYYRIVSLYTKTLWAEPIGLIMVSVVDIYSHFGWKSLLNLSEFIFHDFVLMVSPSVIHAISYSIWIISFNFNMLFNIILHHFAGIRDTNSLYETTWRVKFTMFITGLFLSLSTAISYPLFMKFCSSTAYMSFSVAEYLLVGYNSFFYCLAYWEFPKTRIIVGVQDGTSLQKIRTISTIPNMIDKIPL</sequence>
<dbReference type="Proteomes" id="UP000095283">
    <property type="component" value="Unplaced"/>
</dbReference>
<evidence type="ECO:0000259" key="2">
    <source>
        <dbReference type="Pfam" id="PF10277"/>
    </source>
</evidence>
<dbReference type="GO" id="GO:0006506">
    <property type="term" value="P:GPI anchor biosynthetic process"/>
    <property type="evidence" value="ECO:0007669"/>
    <property type="project" value="TreeGrafter"/>
</dbReference>
<reference evidence="4" key="1">
    <citation type="submission" date="2016-11" db="UniProtKB">
        <authorList>
            <consortium name="WormBaseParasite"/>
        </authorList>
    </citation>
    <scope>IDENTIFICATION</scope>
</reference>
<dbReference type="InterPro" id="IPR019402">
    <property type="entry name" value="CWH43_N"/>
</dbReference>
<dbReference type="PANTHER" id="PTHR12892:SF15">
    <property type="entry name" value="POST-GPI ATTACHMENT TO PROTEINS FACTOR 2-LIKE"/>
    <property type="match status" value="1"/>
</dbReference>
<feature type="domain" description="CWH43-like N-terminal" evidence="2">
    <location>
        <begin position="8"/>
        <end position="129"/>
    </location>
</feature>
<evidence type="ECO:0000313" key="4">
    <source>
        <dbReference type="WBParaSite" id="Hba_06986"/>
    </source>
</evidence>
<feature type="transmembrane region" description="Helical" evidence="1">
    <location>
        <begin position="198"/>
        <end position="218"/>
    </location>
</feature>
<evidence type="ECO:0000256" key="1">
    <source>
        <dbReference type="SAM" id="Phobius"/>
    </source>
</evidence>
<name>A0A1I7WPB6_HETBA</name>
<dbReference type="InterPro" id="IPR039545">
    <property type="entry name" value="PGAP2"/>
</dbReference>
<dbReference type="Pfam" id="PF10277">
    <property type="entry name" value="Frag1"/>
    <property type="match status" value="2"/>
</dbReference>
<organism evidence="3 4">
    <name type="scientific">Heterorhabditis bacteriophora</name>
    <name type="common">Entomopathogenic nematode worm</name>
    <dbReference type="NCBI Taxonomy" id="37862"/>
    <lineage>
        <taxon>Eukaryota</taxon>
        <taxon>Metazoa</taxon>
        <taxon>Ecdysozoa</taxon>
        <taxon>Nematoda</taxon>
        <taxon>Chromadorea</taxon>
        <taxon>Rhabditida</taxon>
        <taxon>Rhabditina</taxon>
        <taxon>Rhabditomorpha</taxon>
        <taxon>Strongyloidea</taxon>
        <taxon>Heterorhabditidae</taxon>
        <taxon>Heterorhabditis</taxon>
    </lineage>
</organism>
<feature type="transmembrane region" description="Helical" evidence="1">
    <location>
        <begin position="230"/>
        <end position="250"/>
    </location>
</feature>
<protein>
    <submittedName>
        <fullName evidence="4">Serpentine receptor class gamma</fullName>
    </submittedName>
</protein>
<keyword evidence="1" id="KW-1133">Transmembrane helix</keyword>